<feature type="region of interest" description="Disordered" evidence="1">
    <location>
        <begin position="113"/>
        <end position="143"/>
    </location>
</feature>
<dbReference type="KEGG" id="slom:PXH66_11295"/>
<keyword evidence="3" id="KW-1185">Reference proteome</keyword>
<dbReference type="EMBL" id="CP119075">
    <property type="protein sequence ID" value="WED67434.1"/>
    <property type="molecule type" value="Genomic_DNA"/>
</dbReference>
<evidence type="ECO:0000256" key="1">
    <source>
        <dbReference type="SAM" id="MobiDB-lite"/>
    </source>
</evidence>
<proteinExistence type="predicted"/>
<evidence type="ECO:0000313" key="2">
    <source>
        <dbReference type="EMBL" id="WED67434.1"/>
    </source>
</evidence>
<sequence>MAERTLLFSSHDLSEDCATVVLEHQVAPVEISEDVARERLLALAAIPGVDLLDGDPRVRMTRGKHKLIVRNNGRTLVAVQIPEVQNPALRRSPEEIIEILFEIEKKPIMRVVEDESSKPPPAPAVVETAAESEAPPPPVTAESEGRALLRSPWMLVFLLGIAGALLWPDFGTKERPADLEWITDHQRIVELDARFAGRYANTSAANANVYEIKNQRLIIYRVEGDGRIGDAVENVSYRFGENEAGIVLVASNDVVVRRNEVGALVIKSDTYSRIP</sequence>
<dbReference type="AlphaFoldDB" id="A0AAF0CSS5"/>
<evidence type="ECO:0000313" key="3">
    <source>
        <dbReference type="Proteomes" id="UP001218638"/>
    </source>
</evidence>
<gene>
    <name evidence="2" type="ORF">PXH66_11295</name>
</gene>
<dbReference type="Proteomes" id="UP001218638">
    <property type="component" value="Chromosome"/>
</dbReference>
<feature type="compositionally biased region" description="Low complexity" evidence="1">
    <location>
        <begin position="124"/>
        <end position="133"/>
    </location>
</feature>
<organism evidence="2 3">
    <name type="scientific">Synoicihabitans lomoniglobus</name>
    <dbReference type="NCBI Taxonomy" id="2909285"/>
    <lineage>
        <taxon>Bacteria</taxon>
        <taxon>Pseudomonadati</taxon>
        <taxon>Verrucomicrobiota</taxon>
        <taxon>Opitutia</taxon>
        <taxon>Opitutales</taxon>
        <taxon>Opitutaceae</taxon>
        <taxon>Synoicihabitans</taxon>
    </lineage>
</organism>
<protein>
    <submittedName>
        <fullName evidence="2">Uncharacterized protein</fullName>
    </submittedName>
</protein>
<name>A0AAF0CSS5_9BACT</name>
<reference evidence="2" key="1">
    <citation type="submission" date="2023-03" db="EMBL/GenBank/DDBJ databases">
        <title>Lomoglobus Profundus gen. nov., sp. nov., a novel member of the phylum Verrucomicrobia, isolated from deep-marine sediment of South China Sea.</title>
        <authorList>
            <person name="Ahmad T."/>
            <person name="Ishaq S.E."/>
            <person name="Wang F."/>
        </authorList>
    </citation>
    <scope>NUCLEOTIDE SEQUENCE</scope>
    <source>
        <strain evidence="2">LMO-M01</strain>
    </source>
</reference>
<accession>A0AAF0CSS5</accession>
<dbReference type="RefSeq" id="WP_330931589.1">
    <property type="nucleotide sequence ID" value="NZ_CP119075.1"/>
</dbReference>